<accession>A0ABU0I8B6</accession>
<dbReference type="PANTHER" id="PTHR42920:SF5">
    <property type="entry name" value="EAMA DOMAIN-CONTAINING PROTEIN"/>
    <property type="match status" value="1"/>
</dbReference>
<comment type="caution">
    <text evidence="8">The sequence shown here is derived from an EMBL/GenBank/DDBJ whole genome shotgun (WGS) entry which is preliminary data.</text>
</comment>
<keyword evidence="5 6" id="KW-0472">Membrane</keyword>
<dbReference type="EMBL" id="JAUSWH010000002">
    <property type="protein sequence ID" value="MDQ0454471.1"/>
    <property type="molecule type" value="Genomic_DNA"/>
</dbReference>
<feature type="domain" description="EamA" evidence="7">
    <location>
        <begin position="155"/>
        <end position="288"/>
    </location>
</feature>
<evidence type="ECO:0000256" key="2">
    <source>
        <dbReference type="ARBA" id="ARBA00022475"/>
    </source>
</evidence>
<name>A0ABU0I8B6_9HYPH</name>
<feature type="transmembrane region" description="Helical" evidence="6">
    <location>
        <begin position="217"/>
        <end position="235"/>
    </location>
</feature>
<keyword evidence="9" id="KW-1185">Reference proteome</keyword>
<dbReference type="Proteomes" id="UP001235269">
    <property type="component" value="Unassembled WGS sequence"/>
</dbReference>
<keyword evidence="2" id="KW-1003">Cell membrane</keyword>
<evidence type="ECO:0000313" key="9">
    <source>
        <dbReference type="Proteomes" id="UP001235269"/>
    </source>
</evidence>
<keyword evidence="4 6" id="KW-1133">Transmembrane helix</keyword>
<keyword evidence="3 6" id="KW-0812">Transmembrane</keyword>
<evidence type="ECO:0000256" key="1">
    <source>
        <dbReference type="ARBA" id="ARBA00004651"/>
    </source>
</evidence>
<evidence type="ECO:0000259" key="7">
    <source>
        <dbReference type="Pfam" id="PF00892"/>
    </source>
</evidence>
<sequence>MPPVLSLMPKTAQKKGDLLMFAAAFLAGTGWLFSAKAVLSLPPILFISLRFLSAGLLLGIFGGIHPSRQVMQAALKLMPAALALSLSMMAWITGLQHTHNAGVGAFITACGNLLAPVFGLIIYRWPVTSSMWGSIALAMFGLGFLFLNPDSHVDPGHIWFAIAACCWAISVTLGRRHSANYGALAVSAIQLTMTGLICLPVALALDPLPHTMIPLSSLLWVAGSVVFATCLRFLAQLRGNVLVGTARAGVIMCLEPVWAMLFAMTFLGASLTFMQGIGCAIIMSAILFQVALPVVTAKLRPVGRV</sequence>
<feature type="transmembrane region" description="Helical" evidence="6">
    <location>
        <begin position="44"/>
        <end position="65"/>
    </location>
</feature>
<feature type="transmembrane region" description="Helical" evidence="6">
    <location>
        <begin position="181"/>
        <end position="205"/>
    </location>
</feature>
<feature type="transmembrane region" description="Helical" evidence="6">
    <location>
        <begin position="247"/>
        <end position="267"/>
    </location>
</feature>
<dbReference type="InterPro" id="IPR037185">
    <property type="entry name" value="EmrE-like"/>
</dbReference>
<dbReference type="PANTHER" id="PTHR42920">
    <property type="entry name" value="OS03G0707200 PROTEIN-RELATED"/>
    <property type="match status" value="1"/>
</dbReference>
<feature type="transmembrane region" description="Helical" evidence="6">
    <location>
        <begin position="273"/>
        <end position="295"/>
    </location>
</feature>
<feature type="transmembrane region" description="Helical" evidence="6">
    <location>
        <begin position="77"/>
        <end position="95"/>
    </location>
</feature>
<dbReference type="Pfam" id="PF00892">
    <property type="entry name" value="EamA"/>
    <property type="match status" value="2"/>
</dbReference>
<dbReference type="InterPro" id="IPR051258">
    <property type="entry name" value="Diverse_Substrate_Transporter"/>
</dbReference>
<evidence type="ECO:0000256" key="6">
    <source>
        <dbReference type="SAM" id="Phobius"/>
    </source>
</evidence>
<gene>
    <name evidence="8" type="ORF">QO005_000798</name>
</gene>
<proteinExistence type="predicted"/>
<feature type="transmembrane region" description="Helical" evidence="6">
    <location>
        <begin position="158"/>
        <end position="174"/>
    </location>
</feature>
<evidence type="ECO:0000256" key="3">
    <source>
        <dbReference type="ARBA" id="ARBA00022692"/>
    </source>
</evidence>
<dbReference type="SUPFAM" id="SSF103481">
    <property type="entry name" value="Multidrug resistance efflux transporter EmrE"/>
    <property type="match status" value="2"/>
</dbReference>
<feature type="transmembrane region" description="Helical" evidence="6">
    <location>
        <begin position="101"/>
        <end position="123"/>
    </location>
</feature>
<dbReference type="RefSeq" id="WP_307156688.1">
    <property type="nucleotide sequence ID" value="NZ_JAUSWH010000002.1"/>
</dbReference>
<dbReference type="InterPro" id="IPR000620">
    <property type="entry name" value="EamA_dom"/>
</dbReference>
<protein>
    <submittedName>
        <fullName evidence="8">Drug/metabolite transporter (DMT)-like permease</fullName>
    </submittedName>
</protein>
<organism evidence="8 9">
    <name type="scientific">Rhizobium paknamense</name>
    <dbReference type="NCBI Taxonomy" id="1206817"/>
    <lineage>
        <taxon>Bacteria</taxon>
        <taxon>Pseudomonadati</taxon>
        <taxon>Pseudomonadota</taxon>
        <taxon>Alphaproteobacteria</taxon>
        <taxon>Hyphomicrobiales</taxon>
        <taxon>Rhizobiaceae</taxon>
        <taxon>Rhizobium/Agrobacterium group</taxon>
        <taxon>Rhizobium</taxon>
    </lineage>
</organism>
<comment type="subcellular location">
    <subcellularLocation>
        <location evidence="1">Cell membrane</location>
        <topology evidence="1">Multi-pass membrane protein</topology>
    </subcellularLocation>
</comment>
<feature type="domain" description="EamA" evidence="7">
    <location>
        <begin position="15"/>
        <end position="146"/>
    </location>
</feature>
<evidence type="ECO:0000313" key="8">
    <source>
        <dbReference type="EMBL" id="MDQ0454471.1"/>
    </source>
</evidence>
<reference evidence="8 9" key="1">
    <citation type="submission" date="2023-07" db="EMBL/GenBank/DDBJ databases">
        <title>Genomic Encyclopedia of Type Strains, Phase IV (KMG-IV): sequencing the most valuable type-strain genomes for metagenomic binning, comparative biology and taxonomic classification.</title>
        <authorList>
            <person name="Goeker M."/>
        </authorList>
    </citation>
    <scope>NUCLEOTIDE SEQUENCE [LARGE SCALE GENOMIC DNA]</scope>
    <source>
        <strain evidence="8 9">DSM 100301</strain>
    </source>
</reference>
<feature type="transmembrane region" description="Helical" evidence="6">
    <location>
        <begin position="130"/>
        <end position="146"/>
    </location>
</feature>
<evidence type="ECO:0000256" key="5">
    <source>
        <dbReference type="ARBA" id="ARBA00023136"/>
    </source>
</evidence>
<evidence type="ECO:0000256" key="4">
    <source>
        <dbReference type="ARBA" id="ARBA00022989"/>
    </source>
</evidence>